<evidence type="ECO:0000313" key="6">
    <source>
        <dbReference type="Proteomes" id="UP000185779"/>
    </source>
</evidence>
<evidence type="ECO:0000256" key="3">
    <source>
        <dbReference type="ARBA" id="ARBA00023004"/>
    </source>
</evidence>
<gene>
    <name evidence="4" type="primary">hypD</name>
    <name evidence="4" type="ORF">ENI32_03330</name>
    <name evidence="5" type="ORF">SBU_000463</name>
</gene>
<comment type="similarity">
    <text evidence="1">Belongs to the HypD family.</text>
</comment>
<keyword evidence="2" id="KW-0479">Metal-binding</keyword>
<evidence type="ECO:0000256" key="1">
    <source>
        <dbReference type="ARBA" id="ARBA00007888"/>
    </source>
</evidence>
<sequence>MEPDELRRILNDPRIIEKILGEIRKVSKKLDHVRIMHVCGTHEHEIERFGLRSLLPDNVEIIPGPGCPVCVTPKLEIDRAIFLADKCIITTYGDMYRVPSNKGSFEHAKSEGKDIRVVYSITDAIEIAKAEEKEVVHFGVGFETTAPTTAVALLNSPENFSVISVHRLIPPAILFLLSQGEVKVDAFLDPGHVSTIIGTEPYEWISERYRVPQAVAGFEPADILFGIYLLLKQILDGRYEVENAYRRVIKREGNVKAKRMMNEVFYVKDAEWRGFPEIPDSGYGIKRKYEEKDAIKRFEDELRGFEYEEREERGCRCAEVLRGIITPEECGLFGRVCSPSNPVGACMVSSEGACHIRFKFS</sequence>
<dbReference type="Proteomes" id="UP000885936">
    <property type="component" value="Unassembled WGS sequence"/>
</dbReference>
<dbReference type="Pfam" id="PF01924">
    <property type="entry name" value="HypD"/>
    <property type="match status" value="1"/>
</dbReference>
<dbReference type="PANTHER" id="PTHR30149:SF0">
    <property type="entry name" value="HYDROGENASE MATURATION FACTOR HYPD"/>
    <property type="match status" value="1"/>
</dbReference>
<evidence type="ECO:0000313" key="4">
    <source>
        <dbReference type="EMBL" id="HEC56902.1"/>
    </source>
</evidence>
<organism evidence="5 6">
    <name type="scientific">Candidatus Syntropharchaeum butanivorans</name>
    <dbReference type="NCBI Taxonomy" id="1839936"/>
    <lineage>
        <taxon>Archaea</taxon>
        <taxon>Methanobacteriati</taxon>
        <taxon>Methanobacteriota</taxon>
        <taxon>Stenosarchaea group</taxon>
        <taxon>Methanomicrobia</taxon>
        <taxon>Methanosarcinales</taxon>
        <taxon>ANME-2 cluster</taxon>
        <taxon>Candidatus Syntropharchaeum</taxon>
    </lineage>
</organism>
<dbReference type="GO" id="GO:0005506">
    <property type="term" value="F:iron ion binding"/>
    <property type="evidence" value="ECO:0007669"/>
    <property type="project" value="TreeGrafter"/>
</dbReference>
<dbReference type="Gene3D" id="6.10.20.100">
    <property type="match status" value="1"/>
</dbReference>
<accession>A0A1F2P7D6</accession>
<dbReference type="InterPro" id="IPR002780">
    <property type="entry name" value="Hyd_form_HypD"/>
</dbReference>
<dbReference type="Gene3D" id="3.40.50.11750">
    <property type="entry name" value="HypD, alpha/beta domain 1"/>
    <property type="match status" value="2"/>
</dbReference>
<keyword evidence="3" id="KW-0408">Iron</keyword>
<dbReference type="AlphaFoldDB" id="A0A1F2P7D6"/>
<dbReference type="GO" id="GO:0051604">
    <property type="term" value="P:protein maturation"/>
    <property type="evidence" value="ECO:0007669"/>
    <property type="project" value="TreeGrafter"/>
</dbReference>
<dbReference type="EMBL" id="DRIE01000052">
    <property type="protein sequence ID" value="HEC56902.1"/>
    <property type="molecule type" value="Genomic_DNA"/>
</dbReference>
<dbReference type="EMBL" id="LYOR01000002">
    <property type="protein sequence ID" value="OFV66496.1"/>
    <property type="molecule type" value="Genomic_DNA"/>
</dbReference>
<dbReference type="GO" id="GO:0070025">
    <property type="term" value="F:carbon monoxide binding"/>
    <property type="evidence" value="ECO:0007669"/>
    <property type="project" value="TreeGrafter"/>
</dbReference>
<dbReference type="PANTHER" id="PTHR30149">
    <property type="entry name" value="HYDROGENASE PROTEIN ASSEMBLY PROTEIN HYPD"/>
    <property type="match status" value="1"/>
</dbReference>
<dbReference type="InterPro" id="IPR042243">
    <property type="entry name" value="HypD_1"/>
</dbReference>
<dbReference type="STRING" id="1839936.SBU_000463"/>
<dbReference type="PATRIC" id="fig|1839936.3.peg.467"/>
<reference evidence="5 6" key="1">
    <citation type="submission" date="2016-05" db="EMBL/GenBank/DDBJ databases">
        <title>Microbial consortia oxidize butane by reversing methanogenesis.</title>
        <authorList>
            <person name="Laso-Perez R."/>
            <person name="Richter M."/>
            <person name="Wegener G."/>
            <person name="Musat F."/>
        </authorList>
    </citation>
    <scope>NUCLEOTIDE SEQUENCE [LARGE SCALE GENOMIC DNA]</scope>
    <source>
        <strain evidence="5">BOX1</strain>
    </source>
</reference>
<dbReference type="Proteomes" id="UP000185779">
    <property type="component" value="Unassembled WGS sequence"/>
</dbReference>
<proteinExistence type="inferred from homology"/>
<dbReference type="PIRSF" id="PIRSF005622">
    <property type="entry name" value="Hydrgn_mat_hypD"/>
    <property type="match status" value="1"/>
</dbReference>
<evidence type="ECO:0000313" key="5">
    <source>
        <dbReference type="EMBL" id="OFV66496.1"/>
    </source>
</evidence>
<keyword evidence="6" id="KW-1185">Reference proteome</keyword>
<dbReference type="GO" id="GO:0051539">
    <property type="term" value="F:4 iron, 4 sulfur cluster binding"/>
    <property type="evidence" value="ECO:0007669"/>
    <property type="project" value="TreeGrafter"/>
</dbReference>
<protein>
    <submittedName>
        <fullName evidence="5">Hydrogenase formation protein HypD</fullName>
    </submittedName>
</protein>
<dbReference type="InterPro" id="IPR042244">
    <property type="entry name" value="HypD_2_sf"/>
</dbReference>
<name>A0A1F2P7D6_9EURY</name>
<reference evidence="4" key="2">
    <citation type="journal article" date="2020" name="mSystems">
        <title>Genome- and Community-Level Interaction Insights into Carbon Utilization and Element Cycling Functions of Hydrothermarchaeota in Hydrothermal Sediment.</title>
        <authorList>
            <person name="Zhou Z."/>
            <person name="Liu Y."/>
            <person name="Xu W."/>
            <person name="Pan J."/>
            <person name="Luo Z.H."/>
            <person name="Li M."/>
        </authorList>
    </citation>
    <scope>NUCLEOTIDE SEQUENCE [LARGE SCALE GENOMIC DNA]</scope>
    <source>
        <strain evidence="4">HyVt-386</strain>
    </source>
</reference>
<evidence type="ECO:0000256" key="2">
    <source>
        <dbReference type="ARBA" id="ARBA00022723"/>
    </source>
</evidence>
<comment type="caution">
    <text evidence="5">The sequence shown here is derived from an EMBL/GenBank/DDBJ whole genome shotgun (WGS) entry which is preliminary data.</text>
</comment>
<dbReference type="NCBIfam" id="TIGR00075">
    <property type="entry name" value="hypD"/>
    <property type="match status" value="1"/>
</dbReference>